<dbReference type="SUPFAM" id="SSF46785">
    <property type="entry name" value="Winged helix' DNA-binding domain"/>
    <property type="match status" value="1"/>
</dbReference>
<dbReference type="EMBL" id="JAGFBF010000001">
    <property type="protein sequence ID" value="MBO2989038.1"/>
    <property type="molecule type" value="Genomic_DNA"/>
</dbReference>
<accession>A0A939TM29</accession>
<comment type="similarity">
    <text evidence="1">Belongs to the LysR transcriptional regulatory family.</text>
</comment>
<dbReference type="InterPro" id="IPR050389">
    <property type="entry name" value="LysR-type_TF"/>
</dbReference>
<keyword evidence="3" id="KW-0238">DNA-binding</keyword>
<dbReference type="Pfam" id="PF00126">
    <property type="entry name" value="HTH_1"/>
    <property type="match status" value="1"/>
</dbReference>
<dbReference type="InterPro" id="IPR036390">
    <property type="entry name" value="WH_DNA-bd_sf"/>
</dbReference>
<dbReference type="PROSITE" id="PS50931">
    <property type="entry name" value="HTH_LYSR"/>
    <property type="match status" value="1"/>
</dbReference>
<dbReference type="GO" id="GO:0003700">
    <property type="term" value="F:DNA-binding transcription factor activity"/>
    <property type="evidence" value="ECO:0007669"/>
    <property type="project" value="InterPro"/>
</dbReference>
<dbReference type="PANTHER" id="PTHR30118:SF15">
    <property type="entry name" value="TRANSCRIPTIONAL REGULATORY PROTEIN"/>
    <property type="match status" value="1"/>
</dbReference>
<sequence>MDLSLVRVFVSIYEARGITAAAARLFVTPPAVSQALTKLRQQLDDPLFERVGRTMEPTHAAHALYPELRGALLTIDRAVDGLHGFDPAESDRHLRIALSELGEIGWLPAILRAVRARAPRMRLEVVPAHPDHLPEQLSRGSIDLAITPAALPAAFESTVIKRQGYGVAMSADNPLARGRLTRERYAGAAHLRVSGDSGIGPLDAALARAGIALTPRVVVHRIAALPVALAGDPELVATVPDTIAEGWAATWPLTVQPLPFAMDPVSVRLYRRHSTQHSAALDWFSATVTRAISGSSGQFSVIHGDG</sequence>
<evidence type="ECO:0000313" key="7">
    <source>
        <dbReference type="Proteomes" id="UP000668403"/>
    </source>
</evidence>
<evidence type="ECO:0000256" key="3">
    <source>
        <dbReference type="ARBA" id="ARBA00023125"/>
    </source>
</evidence>
<evidence type="ECO:0000256" key="2">
    <source>
        <dbReference type="ARBA" id="ARBA00023015"/>
    </source>
</evidence>
<protein>
    <submittedName>
        <fullName evidence="6">LysR family transcriptional regulator</fullName>
    </submittedName>
</protein>
<dbReference type="PANTHER" id="PTHR30118">
    <property type="entry name" value="HTH-TYPE TRANSCRIPTIONAL REGULATOR LEUO-RELATED"/>
    <property type="match status" value="1"/>
</dbReference>
<proteinExistence type="inferred from homology"/>
<dbReference type="GO" id="GO:0003677">
    <property type="term" value="F:DNA binding"/>
    <property type="evidence" value="ECO:0007669"/>
    <property type="project" value="UniProtKB-KW"/>
</dbReference>
<dbReference type="RefSeq" id="WP_208236855.1">
    <property type="nucleotide sequence ID" value="NZ_BAAAQU010000001.1"/>
</dbReference>
<evidence type="ECO:0000313" key="6">
    <source>
        <dbReference type="EMBL" id="MBO2989038.1"/>
    </source>
</evidence>
<organism evidence="6 7">
    <name type="scientific">Leucobacter tardus</name>
    <dbReference type="NCBI Taxonomy" id="501483"/>
    <lineage>
        <taxon>Bacteria</taxon>
        <taxon>Bacillati</taxon>
        <taxon>Actinomycetota</taxon>
        <taxon>Actinomycetes</taxon>
        <taxon>Micrococcales</taxon>
        <taxon>Microbacteriaceae</taxon>
        <taxon>Leucobacter</taxon>
    </lineage>
</organism>
<comment type="caution">
    <text evidence="6">The sequence shown here is derived from an EMBL/GenBank/DDBJ whole genome shotgun (WGS) entry which is preliminary data.</text>
</comment>
<dbReference type="Pfam" id="PF03466">
    <property type="entry name" value="LysR_substrate"/>
    <property type="match status" value="1"/>
</dbReference>
<evidence type="ECO:0000256" key="1">
    <source>
        <dbReference type="ARBA" id="ARBA00009437"/>
    </source>
</evidence>
<dbReference type="Gene3D" id="3.40.190.10">
    <property type="entry name" value="Periplasmic binding protein-like II"/>
    <property type="match status" value="2"/>
</dbReference>
<evidence type="ECO:0000259" key="5">
    <source>
        <dbReference type="PROSITE" id="PS50931"/>
    </source>
</evidence>
<dbReference type="AlphaFoldDB" id="A0A939TM29"/>
<dbReference type="InterPro" id="IPR005119">
    <property type="entry name" value="LysR_subst-bd"/>
</dbReference>
<dbReference type="InterPro" id="IPR037402">
    <property type="entry name" value="YidZ_PBP2"/>
</dbReference>
<dbReference type="Gene3D" id="1.10.10.10">
    <property type="entry name" value="Winged helix-like DNA-binding domain superfamily/Winged helix DNA-binding domain"/>
    <property type="match status" value="1"/>
</dbReference>
<dbReference type="InterPro" id="IPR000847">
    <property type="entry name" value="LysR_HTH_N"/>
</dbReference>
<keyword evidence="2" id="KW-0805">Transcription regulation</keyword>
<evidence type="ECO:0000256" key="4">
    <source>
        <dbReference type="ARBA" id="ARBA00023163"/>
    </source>
</evidence>
<dbReference type="CDD" id="cd08417">
    <property type="entry name" value="PBP2_Nitroaromatics_like"/>
    <property type="match status" value="1"/>
</dbReference>
<keyword evidence="4" id="KW-0804">Transcription</keyword>
<gene>
    <name evidence="6" type="ORF">J4H85_03365</name>
</gene>
<dbReference type="InterPro" id="IPR036388">
    <property type="entry name" value="WH-like_DNA-bd_sf"/>
</dbReference>
<name>A0A939TM29_9MICO</name>
<keyword evidence="7" id="KW-1185">Reference proteome</keyword>
<dbReference type="PRINTS" id="PR00039">
    <property type="entry name" value="HTHLYSR"/>
</dbReference>
<feature type="domain" description="HTH lysR-type" evidence="5">
    <location>
        <begin position="1"/>
        <end position="58"/>
    </location>
</feature>
<reference evidence="6" key="1">
    <citation type="submission" date="2021-03" db="EMBL/GenBank/DDBJ databases">
        <title>Leucobacter chromiisoli sp. nov., isolated from chromium-containing soil of chemical plant.</title>
        <authorList>
            <person name="Xu Z."/>
        </authorList>
    </citation>
    <scope>NUCLEOTIDE SEQUENCE</scope>
    <source>
        <strain evidence="6">K 70/01</strain>
    </source>
</reference>
<dbReference type="Proteomes" id="UP000668403">
    <property type="component" value="Unassembled WGS sequence"/>
</dbReference>
<dbReference type="SUPFAM" id="SSF53850">
    <property type="entry name" value="Periplasmic binding protein-like II"/>
    <property type="match status" value="1"/>
</dbReference>